<dbReference type="Proteomes" id="UP000015101">
    <property type="component" value="Unassembled WGS sequence"/>
</dbReference>
<name>T1EHA5_HELRO</name>
<evidence type="ECO:0000313" key="9">
    <source>
        <dbReference type="EnsemblMetazoa" id="HelroP126586"/>
    </source>
</evidence>
<dbReference type="InterPro" id="IPR043565">
    <property type="entry name" value="PAX_fam"/>
</dbReference>
<dbReference type="AlphaFoldDB" id="T1EHA5"/>
<evidence type="ECO:0000259" key="8">
    <source>
        <dbReference type="PROSITE" id="PS51057"/>
    </source>
</evidence>
<dbReference type="GO" id="GO:0000978">
    <property type="term" value="F:RNA polymerase II cis-regulatory region sequence-specific DNA binding"/>
    <property type="evidence" value="ECO:0000318"/>
    <property type="project" value="GO_Central"/>
</dbReference>
<evidence type="ECO:0000256" key="3">
    <source>
        <dbReference type="ARBA" id="ARBA00022724"/>
    </source>
</evidence>
<dbReference type="STRING" id="6412.T1EHA5"/>
<evidence type="ECO:0000256" key="6">
    <source>
        <dbReference type="ARBA" id="ARBA00023163"/>
    </source>
</evidence>
<dbReference type="GO" id="GO:0000981">
    <property type="term" value="F:DNA-binding transcription factor activity, RNA polymerase II-specific"/>
    <property type="evidence" value="ECO:0000318"/>
    <property type="project" value="GO_Central"/>
</dbReference>
<dbReference type="InterPro" id="IPR009057">
    <property type="entry name" value="Homeodomain-like_sf"/>
</dbReference>
<dbReference type="KEGG" id="hro:HELRODRAFT_126586"/>
<dbReference type="OMA" id="PCQISKE"/>
<reference evidence="10" key="1">
    <citation type="submission" date="2012-12" db="EMBL/GenBank/DDBJ databases">
        <authorList>
            <person name="Hellsten U."/>
            <person name="Grimwood J."/>
            <person name="Chapman J.A."/>
            <person name="Shapiro H."/>
            <person name="Aerts A."/>
            <person name="Otillar R.P."/>
            <person name="Terry A.Y."/>
            <person name="Boore J.L."/>
            <person name="Simakov O."/>
            <person name="Marletaz F."/>
            <person name="Cho S.-J."/>
            <person name="Edsinger-Gonzales E."/>
            <person name="Havlak P."/>
            <person name="Kuo D.-H."/>
            <person name="Larsson T."/>
            <person name="Lv J."/>
            <person name="Arendt D."/>
            <person name="Savage R."/>
            <person name="Osoegawa K."/>
            <person name="de Jong P."/>
            <person name="Lindberg D.R."/>
            <person name="Seaver E.C."/>
            <person name="Weisblat D.A."/>
            <person name="Putnam N.H."/>
            <person name="Grigoriev I.V."/>
            <person name="Rokhsar D.S."/>
        </authorList>
    </citation>
    <scope>NUCLEOTIDE SEQUENCE</scope>
</reference>
<dbReference type="SUPFAM" id="SSF46689">
    <property type="entry name" value="Homeodomain-like"/>
    <property type="match status" value="1"/>
</dbReference>
<dbReference type="OrthoDB" id="3225452at2759"/>
<dbReference type="GO" id="GO:0005634">
    <property type="term" value="C:nucleus"/>
    <property type="evidence" value="ECO:0007669"/>
    <property type="project" value="UniProtKB-SubCell"/>
</dbReference>
<dbReference type="CTD" id="20195955"/>
<keyword evidence="5" id="KW-0238">DNA-binding</keyword>
<accession>T1EHA5</accession>
<reference evidence="9" key="3">
    <citation type="submission" date="2015-06" db="UniProtKB">
        <authorList>
            <consortium name="EnsemblMetazoa"/>
        </authorList>
    </citation>
    <scope>IDENTIFICATION</scope>
</reference>
<dbReference type="PROSITE" id="PS00034">
    <property type="entry name" value="PAIRED_1"/>
    <property type="match status" value="1"/>
</dbReference>
<keyword evidence="3" id="KW-0563">Paired box</keyword>
<protein>
    <recommendedName>
        <fullName evidence="8">Paired domain-containing protein</fullName>
    </recommendedName>
</protein>
<keyword evidence="4" id="KW-0805">Transcription regulation</keyword>
<dbReference type="InterPro" id="IPR001523">
    <property type="entry name" value="Paired_dom"/>
</dbReference>
<dbReference type="PANTHER" id="PTHR45636">
    <property type="entry name" value="PAIRED BOX PROTEIN PAX-6-RELATED-RELATED"/>
    <property type="match status" value="1"/>
</dbReference>
<evidence type="ECO:0000256" key="7">
    <source>
        <dbReference type="ARBA" id="ARBA00023242"/>
    </source>
</evidence>
<sequence length="121" mass="13770">MNQYGRQFSNGRPLPNYLRVDILKLSLSGVRPCEISRRLQVSHGCVSKILNRYRNTGSIHPGQIGGSKPKVTTPFVIGQVKLMKHNNPQMFAWEIRRKLIEEEICSEANVPSISSINRIIR</sequence>
<organism evidence="9 10">
    <name type="scientific">Helobdella robusta</name>
    <name type="common">Californian leech</name>
    <dbReference type="NCBI Taxonomy" id="6412"/>
    <lineage>
        <taxon>Eukaryota</taxon>
        <taxon>Metazoa</taxon>
        <taxon>Spiralia</taxon>
        <taxon>Lophotrochozoa</taxon>
        <taxon>Annelida</taxon>
        <taxon>Clitellata</taxon>
        <taxon>Hirudinea</taxon>
        <taxon>Rhynchobdellida</taxon>
        <taxon>Glossiphoniidae</taxon>
        <taxon>Helobdella</taxon>
    </lineage>
</organism>
<comment type="subcellular location">
    <subcellularLocation>
        <location evidence="1">Nucleus</location>
    </subcellularLocation>
</comment>
<dbReference type="GO" id="GO:0006357">
    <property type="term" value="P:regulation of transcription by RNA polymerase II"/>
    <property type="evidence" value="ECO:0000318"/>
    <property type="project" value="GO_Central"/>
</dbReference>
<dbReference type="PRINTS" id="PR00027">
    <property type="entry name" value="PAIREDBOX"/>
</dbReference>
<keyword evidence="7" id="KW-0539">Nucleus</keyword>
<keyword evidence="2" id="KW-0217">Developmental protein</keyword>
<dbReference type="EMBL" id="AMQM01009031">
    <property type="status" value="NOT_ANNOTATED_CDS"/>
    <property type="molecule type" value="Genomic_DNA"/>
</dbReference>
<reference evidence="10" key="2">
    <citation type="journal article" date="2013" name="Nature">
        <title>Insights into bilaterian evolution from three spiralian genomes.</title>
        <authorList>
            <person name="Simakov O."/>
            <person name="Marletaz F."/>
            <person name="Cho S.J."/>
            <person name="Edsinger-Gonzales E."/>
            <person name="Havlak P."/>
            <person name="Hellsten U."/>
            <person name="Kuo D.H."/>
            <person name="Larsson T."/>
            <person name="Lv J."/>
            <person name="Arendt D."/>
            <person name="Savage R."/>
            <person name="Osoegawa K."/>
            <person name="de Jong P."/>
            <person name="Grimwood J."/>
            <person name="Chapman J.A."/>
            <person name="Shapiro H."/>
            <person name="Aerts A."/>
            <person name="Otillar R.P."/>
            <person name="Terry A.Y."/>
            <person name="Boore J.L."/>
            <person name="Grigoriev I.V."/>
            <person name="Lindberg D.R."/>
            <person name="Seaver E.C."/>
            <person name="Weisblat D.A."/>
            <person name="Putnam N.H."/>
            <person name="Rokhsar D.S."/>
        </authorList>
    </citation>
    <scope>NUCLEOTIDE SEQUENCE</scope>
</reference>
<keyword evidence="10" id="KW-1185">Reference proteome</keyword>
<dbReference type="InterPro" id="IPR043182">
    <property type="entry name" value="PAIRED_DNA-bd_dom"/>
</dbReference>
<dbReference type="HOGENOM" id="CLU_019281_6_2_1"/>
<dbReference type="InterPro" id="IPR036388">
    <property type="entry name" value="WH-like_DNA-bd_sf"/>
</dbReference>
<evidence type="ECO:0000256" key="4">
    <source>
        <dbReference type="ARBA" id="ARBA00023015"/>
    </source>
</evidence>
<evidence type="ECO:0000256" key="5">
    <source>
        <dbReference type="ARBA" id="ARBA00023125"/>
    </source>
</evidence>
<dbReference type="Pfam" id="PF00292">
    <property type="entry name" value="PAX"/>
    <property type="match status" value="1"/>
</dbReference>
<evidence type="ECO:0000313" key="10">
    <source>
        <dbReference type="Proteomes" id="UP000015101"/>
    </source>
</evidence>
<dbReference type="EnsemblMetazoa" id="HelroT126586">
    <property type="protein sequence ID" value="HelroP126586"/>
    <property type="gene ID" value="HelroG126586"/>
</dbReference>
<dbReference type="PANTHER" id="PTHR45636:SF52">
    <property type="entry name" value="PAIRED DOMAIN-CONTAINING PROTEIN"/>
    <property type="match status" value="1"/>
</dbReference>
<dbReference type="PROSITE" id="PS51057">
    <property type="entry name" value="PAIRED_2"/>
    <property type="match status" value="1"/>
</dbReference>
<keyword evidence="6" id="KW-0804">Transcription</keyword>
<evidence type="ECO:0000256" key="2">
    <source>
        <dbReference type="ARBA" id="ARBA00022473"/>
    </source>
</evidence>
<feature type="domain" description="Paired" evidence="8">
    <location>
        <begin position="1"/>
        <end position="121"/>
    </location>
</feature>
<dbReference type="SMART" id="SM00351">
    <property type="entry name" value="PAX"/>
    <property type="match status" value="1"/>
</dbReference>
<proteinExistence type="predicted"/>
<evidence type="ECO:0000256" key="1">
    <source>
        <dbReference type="ARBA" id="ARBA00004123"/>
    </source>
</evidence>
<dbReference type="Gene3D" id="1.10.10.10">
    <property type="entry name" value="Winged helix-like DNA-binding domain superfamily/Winged helix DNA-binding domain"/>
    <property type="match status" value="2"/>
</dbReference>
<dbReference type="eggNOG" id="KOG3862">
    <property type="taxonomic scope" value="Eukaryota"/>
</dbReference>
<gene>
    <name evidence="9" type="primary">20195955</name>
</gene>